<dbReference type="OrthoDB" id="68328at2759"/>
<dbReference type="Pfam" id="PF20789">
    <property type="entry name" value="4HBT_3C"/>
    <property type="match status" value="1"/>
</dbReference>
<proteinExistence type="inferred from homology"/>
<dbReference type="Pfam" id="PF13622">
    <property type="entry name" value="4HBT_3"/>
    <property type="match status" value="1"/>
</dbReference>
<name>A0A9P9IVV9_9PLEO</name>
<keyword evidence="2" id="KW-0378">Hydrolase</keyword>
<comment type="caution">
    <text evidence="6">The sequence shown here is derived from an EMBL/GenBank/DDBJ whole genome shotgun (WGS) entry which is preliminary data.</text>
</comment>
<dbReference type="PANTHER" id="PTHR11066:SF35">
    <property type="entry name" value="ACYL-COA THIOESTERASE II"/>
    <property type="match status" value="1"/>
</dbReference>
<dbReference type="SUPFAM" id="SSF54637">
    <property type="entry name" value="Thioesterase/thiol ester dehydrase-isomerase"/>
    <property type="match status" value="2"/>
</dbReference>
<evidence type="ECO:0000313" key="6">
    <source>
        <dbReference type="EMBL" id="KAH7135512.1"/>
    </source>
</evidence>
<feature type="domain" description="Acyl-CoA thioesterase-like N-terminal HotDog" evidence="4">
    <location>
        <begin position="43"/>
        <end position="133"/>
    </location>
</feature>
<dbReference type="CDD" id="cd03445">
    <property type="entry name" value="Thioesterase_II_repeat2"/>
    <property type="match status" value="1"/>
</dbReference>
<protein>
    <submittedName>
        <fullName evidence="6">Thioesterase-like superfamily-domain-containing protein</fullName>
    </submittedName>
</protein>
<accession>A0A9P9IVV9</accession>
<dbReference type="EMBL" id="JAGMWT010000002">
    <property type="protein sequence ID" value="KAH7135512.1"/>
    <property type="molecule type" value="Genomic_DNA"/>
</dbReference>
<dbReference type="GO" id="GO:0009062">
    <property type="term" value="P:fatty acid catabolic process"/>
    <property type="evidence" value="ECO:0007669"/>
    <property type="project" value="TreeGrafter"/>
</dbReference>
<dbReference type="GO" id="GO:0005782">
    <property type="term" value="C:peroxisomal matrix"/>
    <property type="evidence" value="ECO:0007669"/>
    <property type="project" value="UniProtKB-SubCell"/>
</dbReference>
<feature type="compositionally biased region" description="Low complexity" evidence="3">
    <location>
        <begin position="1"/>
        <end position="14"/>
    </location>
</feature>
<dbReference type="AlphaFoldDB" id="A0A9P9IVV9"/>
<evidence type="ECO:0000313" key="7">
    <source>
        <dbReference type="Proteomes" id="UP000700596"/>
    </source>
</evidence>
<reference evidence="6" key="1">
    <citation type="journal article" date="2021" name="Nat. Commun.">
        <title>Genetic determinants of endophytism in the Arabidopsis root mycobiome.</title>
        <authorList>
            <person name="Mesny F."/>
            <person name="Miyauchi S."/>
            <person name="Thiergart T."/>
            <person name="Pickel B."/>
            <person name="Atanasova L."/>
            <person name="Karlsson M."/>
            <person name="Huettel B."/>
            <person name="Barry K.W."/>
            <person name="Haridas S."/>
            <person name="Chen C."/>
            <person name="Bauer D."/>
            <person name="Andreopoulos W."/>
            <person name="Pangilinan J."/>
            <person name="LaButti K."/>
            <person name="Riley R."/>
            <person name="Lipzen A."/>
            <person name="Clum A."/>
            <person name="Drula E."/>
            <person name="Henrissat B."/>
            <person name="Kohler A."/>
            <person name="Grigoriev I.V."/>
            <person name="Martin F.M."/>
            <person name="Hacquard S."/>
        </authorList>
    </citation>
    <scope>NUCLEOTIDE SEQUENCE</scope>
    <source>
        <strain evidence="6">MPI-CAGE-CH-0243</strain>
    </source>
</reference>
<dbReference type="Proteomes" id="UP000700596">
    <property type="component" value="Unassembled WGS sequence"/>
</dbReference>
<dbReference type="GO" id="GO:0047617">
    <property type="term" value="F:fatty acyl-CoA hydrolase activity"/>
    <property type="evidence" value="ECO:0007669"/>
    <property type="project" value="InterPro"/>
</dbReference>
<evidence type="ECO:0000256" key="3">
    <source>
        <dbReference type="SAM" id="MobiDB-lite"/>
    </source>
</evidence>
<dbReference type="InterPro" id="IPR042171">
    <property type="entry name" value="Acyl-CoA_hotdog"/>
</dbReference>
<sequence>MAEPLSSTSTSTSPTQPPEIRDFSHTLALQTINENEFTTVHPPERMGNTANIAYGGFALALATKAASLSVPSTHHLYSIMGHYLGPALTDRPLHATVTRIRQTRTFATRQVQVSQLQDDGTSRACLIALADFQTKESASLLVYNAPPLQGPYTHYSELACSEVQSRIFVDEGKIQPAVYEAWLESFSVMRRLYEVRPTPEGIFSQNLMGAAKHLPTSQSHLPITERTTSEWLHSRSVLESPHDQLASLAFTMDGSISFAPLAFNGMFLDDAGACSSLDFAMRVFVTEVKLEEWLLKEIRTHVGGEGRTFSEGRLWDEEGRCVASMTQQSILRPGKGRGTVKL</sequence>
<evidence type="ECO:0000259" key="5">
    <source>
        <dbReference type="Pfam" id="PF20789"/>
    </source>
</evidence>
<feature type="domain" description="Acyl-CoA thioesterase-like C-terminal" evidence="5">
    <location>
        <begin position="220"/>
        <end position="330"/>
    </location>
</feature>
<dbReference type="Gene3D" id="2.40.160.210">
    <property type="entry name" value="Acyl-CoA thioesterase, double hotdog domain"/>
    <property type="match status" value="1"/>
</dbReference>
<evidence type="ECO:0000259" key="4">
    <source>
        <dbReference type="Pfam" id="PF13622"/>
    </source>
</evidence>
<dbReference type="GO" id="GO:0006637">
    <property type="term" value="P:acyl-CoA metabolic process"/>
    <property type="evidence" value="ECO:0007669"/>
    <property type="project" value="InterPro"/>
</dbReference>
<comment type="similarity">
    <text evidence="1">Belongs to the C/M/P thioester hydrolase family.</text>
</comment>
<dbReference type="CDD" id="cd03444">
    <property type="entry name" value="Thioesterase_II_repeat1"/>
    <property type="match status" value="1"/>
</dbReference>
<feature type="region of interest" description="Disordered" evidence="3">
    <location>
        <begin position="1"/>
        <end position="20"/>
    </location>
</feature>
<dbReference type="InterPro" id="IPR003703">
    <property type="entry name" value="Acyl_CoA_thio"/>
</dbReference>
<dbReference type="InterPro" id="IPR029069">
    <property type="entry name" value="HotDog_dom_sf"/>
</dbReference>
<evidence type="ECO:0000256" key="2">
    <source>
        <dbReference type="ARBA" id="ARBA00022801"/>
    </source>
</evidence>
<evidence type="ECO:0000256" key="1">
    <source>
        <dbReference type="ARBA" id="ARBA00006538"/>
    </source>
</evidence>
<keyword evidence="7" id="KW-1185">Reference proteome</keyword>
<dbReference type="InterPro" id="IPR049450">
    <property type="entry name" value="ACOT8-like_C"/>
</dbReference>
<organism evidence="6 7">
    <name type="scientific">Dendryphion nanum</name>
    <dbReference type="NCBI Taxonomy" id="256645"/>
    <lineage>
        <taxon>Eukaryota</taxon>
        <taxon>Fungi</taxon>
        <taxon>Dikarya</taxon>
        <taxon>Ascomycota</taxon>
        <taxon>Pezizomycotina</taxon>
        <taxon>Dothideomycetes</taxon>
        <taxon>Pleosporomycetidae</taxon>
        <taxon>Pleosporales</taxon>
        <taxon>Torulaceae</taxon>
        <taxon>Dendryphion</taxon>
    </lineage>
</organism>
<dbReference type="InterPro" id="IPR049449">
    <property type="entry name" value="TesB_ACOT8-like_N"/>
</dbReference>
<gene>
    <name evidence="6" type="ORF">B0J11DRAFT_556303</name>
</gene>
<dbReference type="PANTHER" id="PTHR11066">
    <property type="entry name" value="ACYL-COA THIOESTERASE"/>
    <property type="match status" value="1"/>
</dbReference>